<evidence type="ECO:0000313" key="3">
    <source>
        <dbReference type="Proteomes" id="UP001518976"/>
    </source>
</evidence>
<dbReference type="EMBL" id="JAFFZN010000009">
    <property type="protein sequence ID" value="MBO8186261.1"/>
    <property type="molecule type" value="Genomic_DNA"/>
</dbReference>
<feature type="compositionally biased region" description="Basic and acidic residues" evidence="1">
    <location>
        <begin position="83"/>
        <end position="98"/>
    </location>
</feature>
<dbReference type="Proteomes" id="UP001518976">
    <property type="component" value="Unassembled WGS sequence"/>
</dbReference>
<name>A0ABS3WTS0_9ACTN</name>
<sequence>MVRKKVEGDEDERRREAHKAHHADEPASARYATTGASKQRTHRAGGSAEQDTETPAQRQGKVGHTATEQERRRQGVGPAEPRSPYEGRGRPDYSPEHEQVFRALVTAEQQHDGEPVSLDEISREAHMPQERIQPLVHDLVTVHHLATELQGAEAPDLSHYETKPRH</sequence>
<comment type="caution">
    <text evidence="2">The sequence shown here is derived from an EMBL/GenBank/DDBJ whole genome shotgun (WGS) entry which is preliminary data.</text>
</comment>
<evidence type="ECO:0000256" key="1">
    <source>
        <dbReference type="SAM" id="MobiDB-lite"/>
    </source>
</evidence>
<feature type="region of interest" description="Disordered" evidence="1">
    <location>
        <begin position="1"/>
        <end position="98"/>
    </location>
</feature>
<accession>A0ABS3WTS0</accession>
<proteinExistence type="predicted"/>
<keyword evidence="3" id="KW-1185">Reference proteome</keyword>
<dbReference type="RefSeq" id="WP_209265068.1">
    <property type="nucleotide sequence ID" value="NZ_JAFFZN010000009.1"/>
</dbReference>
<evidence type="ECO:0008006" key="4">
    <source>
        <dbReference type="Google" id="ProtNLM"/>
    </source>
</evidence>
<feature type="compositionally biased region" description="Basic and acidic residues" evidence="1">
    <location>
        <begin position="1"/>
        <end position="15"/>
    </location>
</feature>
<reference evidence="2 3" key="1">
    <citation type="submission" date="2021-02" db="EMBL/GenBank/DDBJ databases">
        <title>Streptomyces spirodelae sp. nov., isolated from duckweed.</title>
        <authorList>
            <person name="Saimee Y."/>
            <person name="Duangmal K."/>
        </authorList>
    </citation>
    <scope>NUCLEOTIDE SEQUENCE [LARGE SCALE GENOMIC DNA]</scope>
    <source>
        <strain evidence="2 3">DW4-2</strain>
    </source>
</reference>
<evidence type="ECO:0000313" key="2">
    <source>
        <dbReference type="EMBL" id="MBO8186261.1"/>
    </source>
</evidence>
<protein>
    <recommendedName>
        <fullName evidence="4">DUF742 domain-containing protein</fullName>
    </recommendedName>
</protein>
<gene>
    <name evidence="2" type="ORF">JW592_12390</name>
</gene>
<organism evidence="2 3">
    <name type="scientific">Streptomyces spirodelae</name>
    <dbReference type="NCBI Taxonomy" id="2812904"/>
    <lineage>
        <taxon>Bacteria</taxon>
        <taxon>Bacillati</taxon>
        <taxon>Actinomycetota</taxon>
        <taxon>Actinomycetes</taxon>
        <taxon>Kitasatosporales</taxon>
        <taxon>Streptomycetaceae</taxon>
        <taxon>Streptomyces</taxon>
    </lineage>
</organism>